<dbReference type="GeneID" id="55491896"/>
<accession>A0A0P1EAN1</accession>
<dbReference type="Pfam" id="PF02026">
    <property type="entry name" value="RyR"/>
    <property type="match status" value="1"/>
</dbReference>
<evidence type="ECO:0000313" key="3">
    <source>
        <dbReference type="Proteomes" id="UP000050783"/>
    </source>
</evidence>
<gene>
    <name evidence="2" type="ORF">RUA4292_00598</name>
</gene>
<reference evidence="2 3" key="1">
    <citation type="submission" date="2015-09" db="EMBL/GenBank/DDBJ databases">
        <authorList>
            <consortium name="Swine Surveillance"/>
        </authorList>
    </citation>
    <scope>NUCLEOTIDE SEQUENCE [LARGE SCALE GENOMIC DNA]</scope>
    <source>
        <strain evidence="2 3">CECT 4292</strain>
    </source>
</reference>
<evidence type="ECO:0000313" key="2">
    <source>
        <dbReference type="EMBL" id="CUH46432.1"/>
    </source>
</evidence>
<dbReference type="OrthoDB" id="227202at2"/>
<dbReference type="AlphaFoldDB" id="A0A0P1EAN1"/>
<proteinExistence type="predicted"/>
<name>A0A0P1EAN1_9RHOB</name>
<dbReference type="Proteomes" id="UP000050783">
    <property type="component" value="Unassembled WGS sequence"/>
</dbReference>
<sequence length="361" mass="40411">MRVEHHFAREVLVHGRRLIFINRNFHAMELFRSRSQRDQPKKIRRIPIVNETILAYAFLDASYRKCGAEFRLWHEFYKGDVKQHLITAKLFASNPEMTPNETHGAWVERRLADGWSQGEVVDAEQKTHTQLVAFEKLPALAQEAEIAGVDAMRLALPHAEKNVLPPNLEFEMMKRIAVSNANFYLEAGEALGLDPNDQPSCMLLWGSLANARHHLQLLEAGSSLNEQHIGVLDEGLKELNRVRSETSELPMAKPGCRRDRGPFECKEDDLEHGLISNAAAYTGNVLEIAFKEANDKGYCDRCLAASQVGSSLSVLISGARNEGMNDAEIMTVISDLILHGFKQADAGEPVPHDGPRSETLQ</sequence>
<dbReference type="Gene3D" id="1.10.490.160">
    <property type="match status" value="1"/>
</dbReference>
<organism evidence="2 3">
    <name type="scientific">Ruegeria atlantica</name>
    <dbReference type="NCBI Taxonomy" id="81569"/>
    <lineage>
        <taxon>Bacteria</taxon>
        <taxon>Pseudomonadati</taxon>
        <taxon>Pseudomonadota</taxon>
        <taxon>Alphaproteobacteria</taxon>
        <taxon>Rhodobacterales</taxon>
        <taxon>Roseobacteraceae</taxon>
        <taxon>Ruegeria</taxon>
    </lineage>
</organism>
<dbReference type="RefSeq" id="WP_058276227.1">
    <property type="nucleotide sequence ID" value="NZ_CYPU01000011.1"/>
</dbReference>
<evidence type="ECO:0000259" key="1">
    <source>
        <dbReference type="Pfam" id="PF02026"/>
    </source>
</evidence>
<dbReference type="InterPro" id="IPR003032">
    <property type="entry name" value="Ryanodine_rcpt"/>
</dbReference>
<protein>
    <submittedName>
        <fullName evidence="2">RyR domain protein</fullName>
    </submittedName>
</protein>
<dbReference type="EMBL" id="CYPU01000011">
    <property type="protein sequence ID" value="CUH46432.1"/>
    <property type="molecule type" value="Genomic_DNA"/>
</dbReference>
<feature type="domain" description="Ryanodine receptor Ryr" evidence="1">
    <location>
        <begin position="97"/>
        <end position="145"/>
    </location>
</feature>